<dbReference type="NCBIfam" id="TIGR01863">
    <property type="entry name" value="cas_Csd1"/>
    <property type="match status" value="1"/>
</dbReference>
<dbReference type="KEGG" id="eaj:Q3M24_23395"/>
<accession>A0AAU8LVA0</accession>
<dbReference type="AlphaFoldDB" id="A0AAU8LVA0"/>
<dbReference type="EMBL" id="CP159373">
    <property type="protein sequence ID" value="XCN73176.1"/>
    <property type="molecule type" value="Genomic_DNA"/>
</dbReference>
<evidence type="ECO:0000313" key="1">
    <source>
        <dbReference type="EMBL" id="XCN73176.1"/>
    </source>
</evidence>
<reference evidence="1" key="2">
    <citation type="submission" date="2024-06" db="EMBL/GenBank/DDBJ databases">
        <authorList>
            <person name="Plum-Jensen L.E."/>
            <person name="Schramm A."/>
            <person name="Marshall I.P.G."/>
        </authorList>
    </citation>
    <scope>NUCLEOTIDE SEQUENCE</scope>
    <source>
        <strain evidence="1">Rat1</strain>
    </source>
</reference>
<proteinExistence type="predicted"/>
<reference evidence="1" key="1">
    <citation type="journal article" date="2024" name="Syst. Appl. Microbiol.">
        <title>First single-strain enrichments of Electrothrix cable bacteria, description of E. aestuarii sp. nov. and E. rattekaaiensis sp. nov., and proposal of a cable bacteria taxonomy following the rules of the SeqCode.</title>
        <authorList>
            <person name="Plum-Jensen L.E."/>
            <person name="Schramm A."/>
            <person name="Marshall I.P.G."/>
        </authorList>
    </citation>
    <scope>NUCLEOTIDE SEQUENCE</scope>
    <source>
        <strain evidence="1">Rat1</strain>
    </source>
</reference>
<sequence length="676" mass="76680">MSWLAQLHTTYEQGLALDQSSVPFEERLMPISHTLQNAHIHIVIDEQGNFKRAAVLEKTQVVLPATEKSAGRSSGEAPHPLADKIQYVAKDYPDYGGKKKPYFAGYEEQLARWCDSSFSHPKACAVHEYIKKGRVIEDLVAHHVLHIDEQGKLLEEWSADVSEEKPEPLIFKVLPKTQGKTEQGNALVCWSVEKEGDADSKTWEDQSLQQSWADFDALTEGAKGLCFISGQEAKLTASHPAKLRHTGDKAKLISANDMSGFTFRGRFTDTAKTIKAGGSQAVGISLEVTQKAHNALRWLIARQGYRNGDQVYVSWAVSGKEIPEPLEDTWSMLAAAEITKQPEAEQEQKQEQEHQLDHTVDAGEGFAHQLNKYIAGYRQELEANDQIVVMGLDSATPGRMGIIYYRELLASEFLDRLHSWHSQFAWPQRHTQEYPDPKGKKKPVRKTIWPVSCPIPRIIAEAAYGDILKSNDTLKKSVLERILPCIADGRPFPKDIMLSAVRRASNRNNCDPWEWERNLGVACALFKGYYERHTKKHKRRTYIMALEKDRTARDYLYGRLLAVAEKIEEVALYVGGENRPTSAARLMQRFADRPFSTWLTLEKSLQPYMQRLQGNRAGFLTNRKKELDEIHAAFATDDFTSDKALTGEFLLGYHCQRMELRKKAEQEPAENNNKEN</sequence>
<dbReference type="CDD" id="cd09757">
    <property type="entry name" value="Cas8c_I-C"/>
    <property type="match status" value="1"/>
</dbReference>
<protein>
    <submittedName>
        <fullName evidence="1">Type I-C CRISPR-associated protein Cas8c/Csd1</fullName>
    </submittedName>
</protein>
<gene>
    <name evidence="1" type="primary">cas8c</name>
    <name evidence="1" type="ORF">Q3M24_23395</name>
</gene>
<name>A0AAU8LVA0_9BACT</name>
<dbReference type="InterPro" id="IPR010144">
    <property type="entry name" value="CRISPR-assoc_prot_Csd1-typ"/>
</dbReference>
<dbReference type="Pfam" id="PF09709">
    <property type="entry name" value="Cas_Csd1"/>
    <property type="match status" value="1"/>
</dbReference>
<organism evidence="1">
    <name type="scientific">Candidatus Electrothrix aestuarii</name>
    <dbReference type="NCBI Taxonomy" id="3062594"/>
    <lineage>
        <taxon>Bacteria</taxon>
        <taxon>Pseudomonadati</taxon>
        <taxon>Thermodesulfobacteriota</taxon>
        <taxon>Desulfobulbia</taxon>
        <taxon>Desulfobulbales</taxon>
        <taxon>Desulfobulbaceae</taxon>
        <taxon>Candidatus Electrothrix</taxon>
    </lineage>
</organism>